<feature type="compositionally biased region" description="Pro residues" evidence="1">
    <location>
        <begin position="168"/>
        <end position="179"/>
    </location>
</feature>
<feature type="region of interest" description="Disordered" evidence="1">
    <location>
        <begin position="154"/>
        <end position="191"/>
    </location>
</feature>
<dbReference type="EMBL" id="LNXY01000031">
    <property type="protein sequence ID" value="KTC84757.1"/>
    <property type="molecule type" value="Genomic_DNA"/>
</dbReference>
<protein>
    <submittedName>
        <fullName evidence="2">Uncharacterized protein</fullName>
    </submittedName>
</protein>
<evidence type="ECO:0000313" key="3">
    <source>
        <dbReference type="Proteomes" id="UP000054736"/>
    </source>
</evidence>
<dbReference type="PATRIC" id="fig|1212489.4.peg.3080"/>
<dbReference type="Proteomes" id="UP000054736">
    <property type="component" value="Unassembled WGS sequence"/>
</dbReference>
<proteinExistence type="predicted"/>
<dbReference type="RefSeq" id="WP_058497177.1">
    <property type="nucleotide sequence ID" value="NZ_CAAAIU010000004.1"/>
</dbReference>
<comment type="caution">
    <text evidence="2">The sequence shown here is derived from an EMBL/GenBank/DDBJ whole genome shotgun (WGS) entry which is preliminary data.</text>
</comment>
<evidence type="ECO:0000256" key="1">
    <source>
        <dbReference type="SAM" id="MobiDB-lite"/>
    </source>
</evidence>
<evidence type="ECO:0000313" key="2">
    <source>
        <dbReference type="EMBL" id="KTC84757.1"/>
    </source>
</evidence>
<accession>A0A0W0SP27</accession>
<keyword evidence="3" id="KW-1185">Reference proteome</keyword>
<name>A0A0W0SP27_9GAMM</name>
<feature type="compositionally biased region" description="Polar residues" evidence="1">
    <location>
        <begin position="154"/>
        <end position="163"/>
    </location>
</feature>
<dbReference type="OrthoDB" id="5636099at2"/>
<sequence length="191" mass="21795">MHYKITEQFARGEEKPIAEFCELDDAQIFVTKKISNDEMQHKKIIYRLYDDSQLLKKFNPENISVGYARYAEEDLDFTNTILFLFNVMIQTGDSLERKNIANFNDENDANLFIIGKCDTDSTVHDNDLFCIFKGKILMKNLNKRIIANQKIASEGSSANQSGATFRPTPIPTRPTPPGGPSDCWVEKDDDD</sequence>
<gene>
    <name evidence="2" type="ORF">Ldro_2921</name>
</gene>
<dbReference type="AlphaFoldDB" id="A0A0W0SP27"/>
<organism evidence="2 3">
    <name type="scientific">Legionella drozanskii LLAP-1</name>
    <dbReference type="NCBI Taxonomy" id="1212489"/>
    <lineage>
        <taxon>Bacteria</taxon>
        <taxon>Pseudomonadati</taxon>
        <taxon>Pseudomonadota</taxon>
        <taxon>Gammaproteobacteria</taxon>
        <taxon>Legionellales</taxon>
        <taxon>Legionellaceae</taxon>
        <taxon>Legionella</taxon>
    </lineage>
</organism>
<reference evidence="2 3" key="1">
    <citation type="submission" date="2015-11" db="EMBL/GenBank/DDBJ databases">
        <title>Genomic analysis of 38 Legionella species identifies large and diverse effector repertoires.</title>
        <authorList>
            <person name="Burstein D."/>
            <person name="Amaro F."/>
            <person name="Zusman T."/>
            <person name="Lifshitz Z."/>
            <person name="Cohen O."/>
            <person name="Gilbert J.A."/>
            <person name="Pupko T."/>
            <person name="Shuman H.A."/>
            <person name="Segal G."/>
        </authorList>
    </citation>
    <scope>NUCLEOTIDE SEQUENCE [LARGE SCALE GENOMIC DNA]</scope>
    <source>
        <strain evidence="2 3">ATCC 700990</strain>
    </source>
</reference>